<organism evidence="2 3">
    <name type="scientific">Phytophthora fragariaefolia</name>
    <dbReference type="NCBI Taxonomy" id="1490495"/>
    <lineage>
        <taxon>Eukaryota</taxon>
        <taxon>Sar</taxon>
        <taxon>Stramenopiles</taxon>
        <taxon>Oomycota</taxon>
        <taxon>Peronosporomycetes</taxon>
        <taxon>Peronosporales</taxon>
        <taxon>Peronosporaceae</taxon>
        <taxon>Phytophthora</taxon>
    </lineage>
</organism>
<dbReference type="Pfam" id="PF13358">
    <property type="entry name" value="DDE_3"/>
    <property type="match status" value="1"/>
</dbReference>
<protein>
    <submittedName>
        <fullName evidence="2">Unnamed protein product</fullName>
    </submittedName>
</protein>
<feature type="domain" description="Tc1-like transposase DDE" evidence="1">
    <location>
        <begin position="9"/>
        <end position="63"/>
    </location>
</feature>
<dbReference type="PANTHER" id="PTHR46564">
    <property type="entry name" value="TRANSPOSASE"/>
    <property type="match status" value="1"/>
</dbReference>
<comment type="caution">
    <text evidence="2">The sequence shown here is derived from an EMBL/GenBank/DDBJ whole genome shotgun (WGS) entry which is preliminary data.</text>
</comment>
<evidence type="ECO:0000313" key="2">
    <source>
        <dbReference type="EMBL" id="GMF39188.1"/>
    </source>
</evidence>
<dbReference type="GO" id="GO:0003676">
    <property type="term" value="F:nucleic acid binding"/>
    <property type="evidence" value="ECO:0007669"/>
    <property type="project" value="InterPro"/>
</dbReference>
<proteinExistence type="predicted"/>
<dbReference type="PANTHER" id="PTHR46564:SF1">
    <property type="entry name" value="TRANSPOSASE"/>
    <property type="match status" value="1"/>
</dbReference>
<dbReference type="AlphaFoldDB" id="A0A9W6XII8"/>
<name>A0A9W6XII8_9STRA</name>
<dbReference type="Gene3D" id="3.30.420.10">
    <property type="entry name" value="Ribonuclease H-like superfamily/Ribonuclease H"/>
    <property type="match status" value="1"/>
</dbReference>
<reference evidence="2" key="1">
    <citation type="submission" date="2023-04" db="EMBL/GenBank/DDBJ databases">
        <title>Phytophthora fragariaefolia NBRC 109709.</title>
        <authorList>
            <person name="Ichikawa N."/>
            <person name="Sato H."/>
            <person name="Tonouchi N."/>
        </authorList>
    </citation>
    <scope>NUCLEOTIDE SEQUENCE</scope>
    <source>
        <strain evidence="2">NBRC 109709</strain>
    </source>
</reference>
<dbReference type="EMBL" id="BSXT01001141">
    <property type="protein sequence ID" value="GMF39188.1"/>
    <property type="molecule type" value="Genomic_DNA"/>
</dbReference>
<dbReference type="InterPro" id="IPR038717">
    <property type="entry name" value="Tc1-like_DDE_dom"/>
</dbReference>
<sequence>MDQGIALLEVVVVCDNESIHAGVKEVMALCDYVGVELIKLPPYSPMLNPIENGFSAFKSEVKYYLATHRDAILRPPPGVTKAQHRANYMLRAAKC</sequence>
<gene>
    <name evidence="2" type="ORF">Pfra01_001155700</name>
</gene>
<evidence type="ECO:0000259" key="1">
    <source>
        <dbReference type="Pfam" id="PF13358"/>
    </source>
</evidence>
<accession>A0A9W6XII8</accession>
<keyword evidence="3" id="KW-1185">Reference proteome</keyword>
<dbReference type="OrthoDB" id="123384at2759"/>
<dbReference type="Proteomes" id="UP001165121">
    <property type="component" value="Unassembled WGS sequence"/>
</dbReference>
<dbReference type="InterPro" id="IPR036397">
    <property type="entry name" value="RNaseH_sf"/>
</dbReference>
<evidence type="ECO:0000313" key="3">
    <source>
        <dbReference type="Proteomes" id="UP001165121"/>
    </source>
</evidence>